<dbReference type="GO" id="GO:0006355">
    <property type="term" value="P:regulation of DNA-templated transcription"/>
    <property type="evidence" value="ECO:0007669"/>
    <property type="project" value="InterPro"/>
</dbReference>
<dbReference type="InterPro" id="IPR011990">
    <property type="entry name" value="TPR-like_helical_dom_sf"/>
</dbReference>
<dbReference type="InterPro" id="IPR016032">
    <property type="entry name" value="Sig_transdc_resp-reg_C-effctor"/>
</dbReference>
<dbReference type="InterPro" id="IPR001867">
    <property type="entry name" value="OmpR/PhoB-type_DNA-bd"/>
</dbReference>
<dbReference type="GO" id="GO:0003677">
    <property type="term" value="F:DNA binding"/>
    <property type="evidence" value="ECO:0007669"/>
    <property type="project" value="UniProtKB-UniRule"/>
</dbReference>
<dbReference type="AlphaFoldDB" id="A0A931EZJ8"/>
<evidence type="ECO:0000256" key="6">
    <source>
        <dbReference type="SAM" id="MobiDB-lite"/>
    </source>
</evidence>
<feature type="domain" description="OmpR/PhoB-type" evidence="7">
    <location>
        <begin position="1"/>
        <end position="95"/>
    </location>
</feature>
<evidence type="ECO:0000256" key="5">
    <source>
        <dbReference type="PROSITE-ProRule" id="PRU01091"/>
    </source>
</evidence>
<name>A0A931EZJ8_9ACTN</name>
<dbReference type="PANTHER" id="PTHR35807">
    <property type="entry name" value="TRANSCRIPTIONAL REGULATOR REDD-RELATED"/>
    <property type="match status" value="1"/>
</dbReference>
<gene>
    <name evidence="8" type="ORF">ITP53_05805</name>
</gene>
<protein>
    <submittedName>
        <fullName evidence="8">AfsR/SARP family transcriptional regulator</fullName>
    </submittedName>
</protein>
<evidence type="ECO:0000313" key="8">
    <source>
        <dbReference type="EMBL" id="MBF8185258.1"/>
    </source>
</evidence>
<dbReference type="Pfam" id="PF00486">
    <property type="entry name" value="Trans_reg_C"/>
    <property type="match status" value="1"/>
</dbReference>
<dbReference type="CDD" id="cd15831">
    <property type="entry name" value="BTAD"/>
    <property type="match status" value="1"/>
</dbReference>
<keyword evidence="4" id="KW-0804">Transcription</keyword>
<evidence type="ECO:0000256" key="4">
    <source>
        <dbReference type="ARBA" id="ARBA00023163"/>
    </source>
</evidence>
<dbReference type="SUPFAM" id="SSF46894">
    <property type="entry name" value="C-terminal effector domain of the bipartite response regulators"/>
    <property type="match status" value="1"/>
</dbReference>
<comment type="similarity">
    <text evidence="1">Belongs to the AfsR/DnrI/RedD regulatory family.</text>
</comment>
<sequence length="269" mass="29950">MAMTGFRLLGPVGVWTRGELLGPSTPQQRSVLAMLLLHRGRTVSTDRLVEALWDDRPPASARNAVQGYVSRLRRVLAGLTGVELATSPPGYRLDVDPSRVDLYRFRDLVGRARAAGPERAGPLLRQALDLWSGPPLAGVAGGWLHEMFGQMLAEERLTAVEERIALDLRYGRRRESLPELSMLLSEHPLRERLAYLTMTALYDDGRGAAALEVFRDTRRRLVGELGVEPGAELQDLRRHILQGEPAGLPVPAELPRRRPASLLTHRERE</sequence>
<dbReference type="Proteomes" id="UP000605361">
    <property type="component" value="Unassembled WGS sequence"/>
</dbReference>
<reference evidence="8" key="1">
    <citation type="submission" date="2020-11" db="EMBL/GenBank/DDBJ databases">
        <title>Whole-genome analyses of Nonomuraea sp. K274.</title>
        <authorList>
            <person name="Veyisoglu A."/>
        </authorList>
    </citation>
    <scope>NUCLEOTIDE SEQUENCE</scope>
    <source>
        <strain evidence="8">K274</strain>
    </source>
</reference>
<organism evidence="8 9">
    <name type="scientific">Nonomuraea cypriaca</name>
    <dbReference type="NCBI Taxonomy" id="1187855"/>
    <lineage>
        <taxon>Bacteria</taxon>
        <taxon>Bacillati</taxon>
        <taxon>Actinomycetota</taxon>
        <taxon>Actinomycetes</taxon>
        <taxon>Streptosporangiales</taxon>
        <taxon>Streptosporangiaceae</taxon>
        <taxon>Nonomuraea</taxon>
    </lineage>
</organism>
<dbReference type="Pfam" id="PF03704">
    <property type="entry name" value="BTAD"/>
    <property type="match status" value="1"/>
</dbReference>
<dbReference type="SUPFAM" id="SSF48452">
    <property type="entry name" value="TPR-like"/>
    <property type="match status" value="1"/>
</dbReference>
<evidence type="ECO:0000256" key="1">
    <source>
        <dbReference type="ARBA" id="ARBA00005820"/>
    </source>
</evidence>
<keyword evidence="9" id="KW-1185">Reference proteome</keyword>
<evidence type="ECO:0000256" key="2">
    <source>
        <dbReference type="ARBA" id="ARBA00023015"/>
    </source>
</evidence>
<dbReference type="PROSITE" id="PS51755">
    <property type="entry name" value="OMPR_PHOB"/>
    <property type="match status" value="1"/>
</dbReference>
<evidence type="ECO:0000313" key="9">
    <source>
        <dbReference type="Proteomes" id="UP000605361"/>
    </source>
</evidence>
<dbReference type="Gene3D" id="1.10.10.10">
    <property type="entry name" value="Winged helix-like DNA-binding domain superfamily/Winged helix DNA-binding domain"/>
    <property type="match status" value="1"/>
</dbReference>
<keyword evidence="2" id="KW-0805">Transcription regulation</keyword>
<dbReference type="Gene3D" id="1.25.40.10">
    <property type="entry name" value="Tetratricopeptide repeat domain"/>
    <property type="match status" value="1"/>
</dbReference>
<comment type="caution">
    <text evidence="8">The sequence shown here is derived from an EMBL/GenBank/DDBJ whole genome shotgun (WGS) entry which is preliminary data.</text>
</comment>
<dbReference type="InterPro" id="IPR051677">
    <property type="entry name" value="AfsR-DnrI-RedD_regulator"/>
</dbReference>
<feature type="region of interest" description="Disordered" evidence="6">
    <location>
        <begin position="247"/>
        <end position="269"/>
    </location>
</feature>
<evidence type="ECO:0000259" key="7">
    <source>
        <dbReference type="PROSITE" id="PS51755"/>
    </source>
</evidence>
<dbReference type="EMBL" id="JADOGI010000011">
    <property type="protein sequence ID" value="MBF8185258.1"/>
    <property type="molecule type" value="Genomic_DNA"/>
</dbReference>
<dbReference type="PANTHER" id="PTHR35807:SF1">
    <property type="entry name" value="TRANSCRIPTIONAL REGULATOR REDD"/>
    <property type="match status" value="1"/>
</dbReference>
<dbReference type="GO" id="GO:0000160">
    <property type="term" value="P:phosphorelay signal transduction system"/>
    <property type="evidence" value="ECO:0007669"/>
    <property type="project" value="InterPro"/>
</dbReference>
<accession>A0A931EZJ8</accession>
<dbReference type="InterPro" id="IPR005158">
    <property type="entry name" value="BTAD"/>
</dbReference>
<keyword evidence="3 5" id="KW-0238">DNA-binding</keyword>
<proteinExistence type="inferred from homology"/>
<feature type="DNA-binding region" description="OmpR/PhoB-type" evidence="5">
    <location>
        <begin position="1"/>
        <end position="95"/>
    </location>
</feature>
<dbReference type="SMART" id="SM00862">
    <property type="entry name" value="Trans_reg_C"/>
    <property type="match status" value="1"/>
</dbReference>
<evidence type="ECO:0000256" key="3">
    <source>
        <dbReference type="ARBA" id="ARBA00023125"/>
    </source>
</evidence>
<dbReference type="SMART" id="SM01043">
    <property type="entry name" value="BTAD"/>
    <property type="match status" value="1"/>
</dbReference>
<dbReference type="InterPro" id="IPR036388">
    <property type="entry name" value="WH-like_DNA-bd_sf"/>
</dbReference>